<dbReference type="NCBIfam" id="NF000934">
    <property type="entry name" value="PRK00092.3-1"/>
    <property type="match status" value="1"/>
</dbReference>
<evidence type="ECO:0000256" key="3">
    <source>
        <dbReference type="HAMAP-Rule" id="MF_01077"/>
    </source>
</evidence>
<dbReference type="CDD" id="cd01734">
    <property type="entry name" value="YlxS_C"/>
    <property type="match status" value="1"/>
</dbReference>
<evidence type="ECO:0000256" key="2">
    <source>
        <dbReference type="ARBA" id="ARBA00022517"/>
    </source>
</evidence>
<protein>
    <recommendedName>
        <fullName evidence="3">Ribosome maturation factor RimP</fullName>
    </recommendedName>
</protein>
<dbReference type="InterPro" id="IPR028989">
    <property type="entry name" value="RimP_N"/>
</dbReference>
<gene>
    <name evidence="3 6" type="primary">rimP</name>
    <name evidence="6" type="ORF">Ctaglu_11790</name>
</gene>
<evidence type="ECO:0000313" key="7">
    <source>
        <dbReference type="Proteomes" id="UP000287872"/>
    </source>
</evidence>
<dbReference type="PANTHER" id="PTHR33867">
    <property type="entry name" value="RIBOSOME MATURATION FACTOR RIMP"/>
    <property type="match status" value="1"/>
</dbReference>
<reference evidence="6 7" key="1">
    <citation type="submission" date="2018-11" db="EMBL/GenBank/DDBJ databases">
        <title>Genome sequencing and assembly of Clostridium tagluense strain A121.</title>
        <authorList>
            <person name="Murakami T."/>
            <person name="Segawa T."/>
            <person name="Shcherbakova V.A."/>
            <person name="Mori H."/>
            <person name="Yoshimura Y."/>
        </authorList>
    </citation>
    <scope>NUCLEOTIDE SEQUENCE [LARGE SCALE GENOMIC DNA]</scope>
    <source>
        <strain evidence="6 7">A121</strain>
    </source>
</reference>
<dbReference type="SUPFAM" id="SSF75420">
    <property type="entry name" value="YhbC-like, N-terminal domain"/>
    <property type="match status" value="1"/>
</dbReference>
<dbReference type="InterPro" id="IPR003728">
    <property type="entry name" value="Ribosome_maturation_RimP"/>
</dbReference>
<dbReference type="Pfam" id="PF02576">
    <property type="entry name" value="RimP_N"/>
    <property type="match status" value="1"/>
</dbReference>
<dbReference type="InterPro" id="IPR035956">
    <property type="entry name" value="RimP_N_sf"/>
</dbReference>
<name>A0A401UJ40_9CLOT</name>
<dbReference type="OrthoDB" id="9805006at2"/>
<feature type="domain" description="Ribosome maturation factor RimP N-terminal" evidence="4">
    <location>
        <begin position="14"/>
        <end position="85"/>
    </location>
</feature>
<dbReference type="InterPro" id="IPR036847">
    <property type="entry name" value="RimP_C_sf"/>
</dbReference>
<comment type="caution">
    <text evidence="6">The sequence shown here is derived from an EMBL/GenBank/DDBJ whole genome shotgun (WGS) entry which is preliminary data.</text>
</comment>
<comment type="function">
    <text evidence="3">Required for maturation of 30S ribosomal subunits.</text>
</comment>
<keyword evidence="2 3" id="KW-0690">Ribosome biogenesis</keyword>
<feature type="domain" description="Ribosome maturation factor RimP C-terminal" evidence="5">
    <location>
        <begin position="91"/>
        <end position="151"/>
    </location>
</feature>
<dbReference type="EMBL" id="BHYK01000005">
    <property type="protein sequence ID" value="GCD09556.1"/>
    <property type="molecule type" value="Genomic_DNA"/>
</dbReference>
<proteinExistence type="inferred from homology"/>
<dbReference type="GO" id="GO:0005829">
    <property type="term" value="C:cytosol"/>
    <property type="evidence" value="ECO:0007669"/>
    <property type="project" value="TreeGrafter"/>
</dbReference>
<keyword evidence="1 3" id="KW-0963">Cytoplasm</keyword>
<dbReference type="Pfam" id="PF17384">
    <property type="entry name" value="DUF150_C"/>
    <property type="match status" value="1"/>
</dbReference>
<dbReference type="GO" id="GO:0000028">
    <property type="term" value="P:ribosomal small subunit assembly"/>
    <property type="evidence" value="ECO:0007669"/>
    <property type="project" value="TreeGrafter"/>
</dbReference>
<keyword evidence="7" id="KW-1185">Reference proteome</keyword>
<organism evidence="6 7">
    <name type="scientific">Clostridium tagluense</name>
    <dbReference type="NCBI Taxonomy" id="360422"/>
    <lineage>
        <taxon>Bacteria</taxon>
        <taxon>Bacillati</taxon>
        <taxon>Bacillota</taxon>
        <taxon>Clostridia</taxon>
        <taxon>Eubacteriales</taxon>
        <taxon>Clostridiaceae</taxon>
        <taxon>Clostridium</taxon>
    </lineage>
</organism>
<dbReference type="SUPFAM" id="SSF74942">
    <property type="entry name" value="YhbC-like, C-terminal domain"/>
    <property type="match status" value="1"/>
</dbReference>
<dbReference type="Proteomes" id="UP000287872">
    <property type="component" value="Unassembled WGS sequence"/>
</dbReference>
<dbReference type="GO" id="GO:0006412">
    <property type="term" value="P:translation"/>
    <property type="evidence" value="ECO:0007669"/>
    <property type="project" value="TreeGrafter"/>
</dbReference>
<sequence>MKNDTLIQKLRKITEPIAEKNNLELYHIEYVKEAGENFLRIYIDSDNGISLEDCEKVSRATSEILDVEDPITDSYCLEVSSPGIERTLYDDNHLKKYIGENVLVNLNSLYEGKKKLEGNLLGFSDIQIEIQYDGNNISIPKEKISIVNLKPVL</sequence>
<dbReference type="AlphaFoldDB" id="A0A401UJ40"/>
<evidence type="ECO:0000259" key="5">
    <source>
        <dbReference type="Pfam" id="PF17384"/>
    </source>
</evidence>
<dbReference type="FunFam" id="3.30.300.70:FF:000001">
    <property type="entry name" value="Ribosome maturation factor RimP"/>
    <property type="match status" value="1"/>
</dbReference>
<evidence type="ECO:0000259" key="4">
    <source>
        <dbReference type="Pfam" id="PF02576"/>
    </source>
</evidence>
<comment type="similarity">
    <text evidence="3">Belongs to the RimP family.</text>
</comment>
<evidence type="ECO:0000313" key="6">
    <source>
        <dbReference type="EMBL" id="GCD09556.1"/>
    </source>
</evidence>
<comment type="subcellular location">
    <subcellularLocation>
        <location evidence="3">Cytoplasm</location>
    </subcellularLocation>
</comment>
<dbReference type="Gene3D" id="2.30.30.180">
    <property type="entry name" value="Ribosome maturation factor RimP, C-terminal domain"/>
    <property type="match status" value="1"/>
</dbReference>
<dbReference type="InterPro" id="IPR028998">
    <property type="entry name" value="RimP_C"/>
</dbReference>
<dbReference type="Gene3D" id="3.30.300.70">
    <property type="entry name" value="RimP-like superfamily, N-terminal"/>
    <property type="match status" value="1"/>
</dbReference>
<dbReference type="RefSeq" id="WP_124999075.1">
    <property type="nucleotide sequence ID" value="NZ_BHYK01000005.1"/>
</dbReference>
<accession>A0A401UJ40</accession>
<evidence type="ECO:0000256" key="1">
    <source>
        <dbReference type="ARBA" id="ARBA00022490"/>
    </source>
</evidence>
<dbReference type="PANTHER" id="PTHR33867:SF1">
    <property type="entry name" value="RIBOSOME MATURATION FACTOR RIMP"/>
    <property type="match status" value="1"/>
</dbReference>
<dbReference type="HAMAP" id="MF_01077">
    <property type="entry name" value="RimP"/>
    <property type="match status" value="1"/>
</dbReference>